<comment type="caution">
    <text evidence="10">The sequence shown here is derived from an EMBL/GenBank/DDBJ whole genome shotgun (WGS) entry which is preliminary data.</text>
</comment>
<dbReference type="CDD" id="cd01225">
    <property type="entry name" value="PH_Cool_Pix"/>
    <property type="match status" value="1"/>
</dbReference>
<keyword evidence="2 5" id="KW-0728">SH3 domain</keyword>
<evidence type="ECO:0000256" key="1">
    <source>
        <dbReference type="ARBA" id="ARBA00004510"/>
    </source>
</evidence>
<dbReference type="Pfam" id="PF00621">
    <property type="entry name" value="RhoGEF"/>
    <property type="match status" value="1"/>
</dbReference>
<dbReference type="Pfam" id="PF07653">
    <property type="entry name" value="SH3_2"/>
    <property type="match status" value="1"/>
</dbReference>
<dbReference type="Gene3D" id="2.30.29.30">
    <property type="entry name" value="Pleckstrin-homology domain (PH domain)/Phosphotyrosine-binding domain (PTB)"/>
    <property type="match status" value="1"/>
</dbReference>
<dbReference type="SUPFAM" id="SSF50729">
    <property type="entry name" value="PH domain-like"/>
    <property type="match status" value="1"/>
</dbReference>
<accession>A0A8J2HIA8</accession>
<evidence type="ECO:0000259" key="7">
    <source>
        <dbReference type="PROSITE" id="PS50002"/>
    </source>
</evidence>
<dbReference type="SUPFAM" id="SSF48065">
    <property type="entry name" value="DBL homology domain (DH-domain)"/>
    <property type="match status" value="1"/>
</dbReference>
<gene>
    <name evidence="10" type="ORF">HICCMSTLAB_LOCUS8262</name>
</gene>
<evidence type="ECO:0000256" key="4">
    <source>
        <dbReference type="ARBA" id="ARBA00023273"/>
    </source>
</evidence>
<dbReference type="Gene3D" id="2.30.30.40">
    <property type="entry name" value="SH3 Domains"/>
    <property type="match status" value="1"/>
</dbReference>
<evidence type="ECO:0000256" key="3">
    <source>
        <dbReference type="ARBA" id="ARBA00022658"/>
    </source>
</evidence>
<dbReference type="Pfam" id="PF00169">
    <property type="entry name" value="PH"/>
    <property type="match status" value="1"/>
</dbReference>
<reference evidence="10" key="1">
    <citation type="submission" date="2021-04" db="EMBL/GenBank/DDBJ databases">
        <authorList>
            <person name="Chebbi M.A.C M."/>
        </authorList>
    </citation>
    <scope>NUCLEOTIDE SEQUENCE</scope>
</reference>
<dbReference type="InterPro" id="IPR036028">
    <property type="entry name" value="SH3-like_dom_sf"/>
</dbReference>
<dbReference type="GO" id="GO:0030027">
    <property type="term" value="C:lamellipodium"/>
    <property type="evidence" value="ECO:0007669"/>
    <property type="project" value="UniProtKB-SubCell"/>
</dbReference>
<keyword evidence="4" id="KW-0966">Cell projection</keyword>
<dbReference type="InterPro" id="IPR035899">
    <property type="entry name" value="DBL_dom_sf"/>
</dbReference>
<dbReference type="PANTHER" id="PTHR46026:SF1">
    <property type="entry name" value="RHO-TYPE GUANINE NUCLEOTIDE EXCHANGE FACTOR, ISOFORM F"/>
    <property type="match status" value="1"/>
</dbReference>
<sequence>MSKSDLPKLVTALFTFKGKNNDELCFKKGDLIIITQTDDGGWWEGTLNDKTGWFPSNYVKEYKSPESGHSSTKSSPEKTNQELPVYQRVNRDIVLKDLADSEKAFIAELQSFVNTFLEQLEISNVLKKEEYKQLSGNIYEVLETHQRFLINLEAAVAQGPDSKVGNLFLSVAPKFKSVHMAYCNGHPQAVCILDKYRDELNEFMERNGSATPGILVLTSGLSKPFRRLEKYSHMLQELERYTGKNHSDRGDTQRSVCVYRDIAERCTSLRKQKELALQILTSGIKGWEGEELTSLGEILHVGPVTVLVGVERRDRYFVLFPTNLLVLSTSSRMSSFIYEGKLPITGINVIPIEDTEDMKNVFEISGPMIESIVVLCAHKEERSHWIELLTQDQSSNLLKSSTMSNVSYTNSPYSRLSRFYAKLVRKKIIHPELVKKLLYLQYSYKPDLSAVKMRKCKVWYTIYPTQSDEYFTDDSEKFFEKSPVQKEKPRALLKSSVMLDVRYTLKPSNVSDLKNNLSFSGSSASVGNYETKRRNYKQSKVDICQSLPSTFPSHKAESSLSYHHNSDNDKELKYLNLSSKTWKSIEATRQIDCASPEFIYVNHLSSQLTGVSENSLDTNAISCNLLPITSVYSSDSGMADSYHMPSTELTSSYKYYSNKSNRYVDKVQISCHESENDEHNFEHQCICSSPFGSTPRRSEQSGESSESVDDSIIVYTTLTSNENANNCIASINLESKINKEASKNDKNNIGSCKNLDDCNKRYTVPIRLESKNIYEKVKRSAVQRPKVIHVDVKESEKPTNHQSIGKLQKPLPESCSSLKTKTPWGLASLRPAPPIYLKAFNKSDNIELSRSPRAASERQFEDDAIILKIIEGYCVTVNARLTVHPAVIDNEPSNKICDSVSVVNSRIGISDSCDDRSLSQTVETLKNQVETLQNQVSQLTKLLDEEKQSRLLLTIAMKRIGAMDNFVSL</sequence>
<dbReference type="GO" id="GO:0005737">
    <property type="term" value="C:cytoplasm"/>
    <property type="evidence" value="ECO:0007669"/>
    <property type="project" value="TreeGrafter"/>
</dbReference>
<dbReference type="InterPro" id="IPR011993">
    <property type="entry name" value="PH-like_dom_sf"/>
</dbReference>
<dbReference type="SMART" id="SM00326">
    <property type="entry name" value="SH3"/>
    <property type="match status" value="1"/>
</dbReference>
<dbReference type="OrthoDB" id="6019202at2759"/>
<dbReference type="PANTHER" id="PTHR46026">
    <property type="entry name" value="RHO-TYPE GUANINE NUCLEOTIDE EXCHANGE FACTOR, ISOFORM F"/>
    <property type="match status" value="1"/>
</dbReference>
<name>A0A8J2HIA8_COTCN</name>
<dbReference type="InterPro" id="IPR001452">
    <property type="entry name" value="SH3_domain"/>
</dbReference>
<dbReference type="SUPFAM" id="SSF50044">
    <property type="entry name" value="SH3-domain"/>
    <property type="match status" value="1"/>
</dbReference>
<feature type="coiled-coil region" evidence="6">
    <location>
        <begin position="915"/>
        <end position="949"/>
    </location>
</feature>
<dbReference type="AlphaFoldDB" id="A0A8J2HIA8"/>
<dbReference type="CDD" id="cd00160">
    <property type="entry name" value="RhoGEF"/>
    <property type="match status" value="1"/>
</dbReference>
<evidence type="ECO:0000256" key="6">
    <source>
        <dbReference type="SAM" id="Coils"/>
    </source>
</evidence>
<dbReference type="InterPro" id="IPR000219">
    <property type="entry name" value="DH_dom"/>
</dbReference>
<dbReference type="Gene3D" id="1.20.900.10">
    <property type="entry name" value="Dbl homology (DH) domain"/>
    <property type="match status" value="1"/>
</dbReference>
<feature type="domain" description="PH" evidence="8">
    <location>
        <begin position="297"/>
        <end position="394"/>
    </location>
</feature>
<evidence type="ECO:0000256" key="5">
    <source>
        <dbReference type="PROSITE-ProRule" id="PRU00192"/>
    </source>
</evidence>
<comment type="subcellular location">
    <subcellularLocation>
        <location evidence="1">Cell projection</location>
        <location evidence="1">Lamellipodium</location>
    </subcellularLocation>
</comment>
<dbReference type="EMBL" id="CAJNRD030001121">
    <property type="protein sequence ID" value="CAG5096543.1"/>
    <property type="molecule type" value="Genomic_DNA"/>
</dbReference>
<feature type="domain" description="SH3" evidence="7">
    <location>
        <begin position="5"/>
        <end position="64"/>
    </location>
</feature>
<dbReference type="GO" id="GO:0016192">
    <property type="term" value="P:vesicle-mediated transport"/>
    <property type="evidence" value="ECO:0007669"/>
    <property type="project" value="UniProtKB-ARBA"/>
</dbReference>
<dbReference type="Gene3D" id="1.20.5.390">
    <property type="entry name" value="L1 transposable element, trimerization domain"/>
    <property type="match status" value="1"/>
</dbReference>
<feature type="domain" description="DH" evidence="9">
    <location>
        <begin position="90"/>
        <end position="269"/>
    </location>
</feature>
<dbReference type="PROSITE" id="PS50003">
    <property type="entry name" value="PH_DOMAIN"/>
    <property type="match status" value="1"/>
</dbReference>
<dbReference type="CDD" id="cd11877">
    <property type="entry name" value="SH3_PIX"/>
    <property type="match status" value="1"/>
</dbReference>
<evidence type="ECO:0000313" key="11">
    <source>
        <dbReference type="Proteomes" id="UP000786811"/>
    </source>
</evidence>
<dbReference type="Proteomes" id="UP000786811">
    <property type="component" value="Unassembled WGS sequence"/>
</dbReference>
<evidence type="ECO:0000259" key="9">
    <source>
        <dbReference type="PROSITE" id="PS50010"/>
    </source>
</evidence>
<evidence type="ECO:0000313" key="10">
    <source>
        <dbReference type="EMBL" id="CAG5096543.1"/>
    </source>
</evidence>
<dbReference type="PROSITE" id="PS50010">
    <property type="entry name" value="DH_2"/>
    <property type="match status" value="1"/>
</dbReference>
<organism evidence="10 11">
    <name type="scientific">Cotesia congregata</name>
    <name type="common">Parasitoid wasp</name>
    <name type="synonym">Apanteles congregatus</name>
    <dbReference type="NCBI Taxonomy" id="51543"/>
    <lineage>
        <taxon>Eukaryota</taxon>
        <taxon>Metazoa</taxon>
        <taxon>Ecdysozoa</taxon>
        <taxon>Arthropoda</taxon>
        <taxon>Hexapoda</taxon>
        <taxon>Insecta</taxon>
        <taxon>Pterygota</taxon>
        <taxon>Neoptera</taxon>
        <taxon>Endopterygota</taxon>
        <taxon>Hymenoptera</taxon>
        <taxon>Apocrita</taxon>
        <taxon>Ichneumonoidea</taxon>
        <taxon>Braconidae</taxon>
        <taxon>Microgastrinae</taxon>
        <taxon>Cotesia</taxon>
    </lineage>
</organism>
<keyword evidence="6" id="KW-0175">Coiled coil</keyword>
<dbReference type="SMART" id="SM00233">
    <property type="entry name" value="PH"/>
    <property type="match status" value="1"/>
</dbReference>
<evidence type="ECO:0000256" key="2">
    <source>
        <dbReference type="ARBA" id="ARBA00022443"/>
    </source>
</evidence>
<dbReference type="SMART" id="SM00325">
    <property type="entry name" value="RhoGEF"/>
    <property type="match status" value="1"/>
</dbReference>
<evidence type="ECO:0000259" key="8">
    <source>
        <dbReference type="PROSITE" id="PS50003"/>
    </source>
</evidence>
<dbReference type="PRINTS" id="PR00452">
    <property type="entry name" value="SH3DOMAIN"/>
</dbReference>
<dbReference type="InterPro" id="IPR001849">
    <property type="entry name" value="PH_domain"/>
</dbReference>
<dbReference type="FunFam" id="2.30.30.40:FF:000072">
    <property type="entry name" value="Unconventional Myosin IB"/>
    <property type="match status" value="1"/>
</dbReference>
<dbReference type="PROSITE" id="PS50002">
    <property type="entry name" value="SH3"/>
    <property type="match status" value="1"/>
</dbReference>
<proteinExistence type="predicted"/>
<dbReference type="GO" id="GO:0005085">
    <property type="term" value="F:guanyl-nucleotide exchange factor activity"/>
    <property type="evidence" value="ECO:0007669"/>
    <property type="project" value="UniProtKB-KW"/>
</dbReference>
<keyword evidence="11" id="KW-1185">Reference proteome</keyword>
<dbReference type="InterPro" id="IPR046376">
    <property type="entry name" value="PH_Cool_Pix"/>
</dbReference>
<protein>
    <submittedName>
        <fullName evidence="10">Similar to ARHGEF7: Rho guanine nucleotide exchange factor 7 (Homo sapiens)</fullName>
    </submittedName>
</protein>
<keyword evidence="3" id="KW-0344">Guanine-nucleotide releasing factor</keyword>